<evidence type="ECO:0000313" key="1">
    <source>
        <dbReference type="EMBL" id="GIE99815.1"/>
    </source>
</evidence>
<keyword evidence="2" id="KW-1185">Reference proteome</keyword>
<accession>A0A919N0M5</accession>
<evidence type="ECO:0000313" key="2">
    <source>
        <dbReference type="Proteomes" id="UP000636960"/>
    </source>
</evidence>
<comment type="caution">
    <text evidence="1">The sequence shown here is derived from an EMBL/GenBank/DDBJ whole genome shotgun (WGS) entry which is preliminary data.</text>
</comment>
<protein>
    <submittedName>
        <fullName evidence="1">Uncharacterized protein</fullName>
    </submittedName>
</protein>
<gene>
    <name evidence="1" type="ORF">Ari01nite_72800</name>
</gene>
<proteinExistence type="predicted"/>
<reference evidence="1" key="1">
    <citation type="submission" date="2021-01" db="EMBL/GenBank/DDBJ databases">
        <title>Whole genome shotgun sequence of Actinoplanes rishiriensis NBRC 108556.</title>
        <authorList>
            <person name="Komaki H."/>
            <person name="Tamura T."/>
        </authorList>
    </citation>
    <scope>NUCLEOTIDE SEQUENCE</scope>
    <source>
        <strain evidence="1">NBRC 108556</strain>
    </source>
</reference>
<dbReference type="EMBL" id="BOMV01000077">
    <property type="protein sequence ID" value="GIE99815.1"/>
    <property type="molecule type" value="Genomic_DNA"/>
</dbReference>
<dbReference type="AlphaFoldDB" id="A0A919N0M5"/>
<dbReference type="Proteomes" id="UP000636960">
    <property type="component" value="Unassembled WGS sequence"/>
</dbReference>
<sequence length="157" mass="17949">MVPATEYRDSRGRRPGKWTIATNRNTSGNKSREAAFNFASQVDLVEFLFARNRNFPRLRLGATIAWRRRGSRARWRPVRRAQRNGERFAVDARSTRSGRADRKTMRFEALAGYVPVEMSDRESVRSAAGTTITIRDELSGCGWADRREVAGVARWVD</sequence>
<organism evidence="1 2">
    <name type="scientific">Paractinoplanes rishiriensis</name>
    <dbReference type="NCBI Taxonomy" id="1050105"/>
    <lineage>
        <taxon>Bacteria</taxon>
        <taxon>Bacillati</taxon>
        <taxon>Actinomycetota</taxon>
        <taxon>Actinomycetes</taxon>
        <taxon>Micromonosporales</taxon>
        <taxon>Micromonosporaceae</taxon>
        <taxon>Paractinoplanes</taxon>
    </lineage>
</organism>
<name>A0A919N0M5_9ACTN</name>